<organism evidence="3 4">
    <name type="scientific">Cellvibrio mixtus</name>
    <dbReference type="NCBI Taxonomy" id="39650"/>
    <lineage>
        <taxon>Bacteria</taxon>
        <taxon>Pseudomonadati</taxon>
        <taxon>Pseudomonadota</taxon>
        <taxon>Gammaproteobacteria</taxon>
        <taxon>Cellvibrionales</taxon>
        <taxon>Cellvibrionaceae</taxon>
        <taxon>Cellvibrio</taxon>
    </lineage>
</organism>
<keyword evidence="1" id="KW-0472">Membrane</keyword>
<gene>
    <name evidence="3" type="ORF">CBP51_19075</name>
</gene>
<accession>A0A266Q3I5</accession>
<evidence type="ECO:0000259" key="2">
    <source>
        <dbReference type="Pfam" id="PF00144"/>
    </source>
</evidence>
<dbReference type="InterPro" id="IPR001466">
    <property type="entry name" value="Beta-lactam-related"/>
</dbReference>
<dbReference type="SUPFAM" id="SSF56601">
    <property type="entry name" value="beta-lactamase/transpeptidase-like"/>
    <property type="match status" value="1"/>
</dbReference>
<evidence type="ECO:0000313" key="4">
    <source>
        <dbReference type="Proteomes" id="UP000216101"/>
    </source>
</evidence>
<evidence type="ECO:0000313" key="3">
    <source>
        <dbReference type="EMBL" id="OZY83909.1"/>
    </source>
</evidence>
<sequence>MAFLFMKSKLIKYFFTAVAIGGGFWFYFQIDTYPYKVARWFQPLEASVVSVVAKHCEPSNSLLNLFVDHAVRYQGAYSAQVAFLDVEKKSGNCEIGYKDRLLGIPVSDAHRYRYASTSKLVTAATVFNLARQGKISLDQTVVSFFPELAQFKDKRIRQITITHLLNHSAGFNRLTLNGDPMFLRRNKPWCPRDLSQLQTLKLAFNPGEKHVYSNLGYCLLGEIVHRVTGESFRAYVEREFSLSRRNIKFSNDYYYDDEVRYDYRYEEWYSDSYLKLFDFDAVSAAAGLSGSANALAQLLWDIHHNQVESPFIFKPVATGCNLQKTHGCISLGLFHYQPEKYGITLHFHEGYLPGSASIVVIDSFGGVTVLVKSGPNRHQKNPENEWVRWIYKRLSLYYTLQGKLPILDGFNKVDK</sequence>
<feature type="transmembrane region" description="Helical" evidence="1">
    <location>
        <begin position="10"/>
        <end position="28"/>
    </location>
</feature>
<keyword evidence="1" id="KW-0812">Transmembrane</keyword>
<dbReference type="PANTHER" id="PTHR46825">
    <property type="entry name" value="D-ALANYL-D-ALANINE-CARBOXYPEPTIDASE/ENDOPEPTIDASE AMPH"/>
    <property type="match status" value="1"/>
</dbReference>
<dbReference type="RefSeq" id="WP_094986176.1">
    <property type="nucleotide sequence ID" value="NZ_NHNI01000003.1"/>
</dbReference>
<comment type="caution">
    <text evidence="3">The sequence shown here is derived from an EMBL/GenBank/DDBJ whole genome shotgun (WGS) entry which is preliminary data.</text>
</comment>
<feature type="domain" description="Beta-lactamase-related" evidence="2">
    <location>
        <begin position="77"/>
        <end position="366"/>
    </location>
</feature>
<dbReference type="Pfam" id="PF00144">
    <property type="entry name" value="Beta-lactamase"/>
    <property type="match status" value="1"/>
</dbReference>
<reference evidence="4" key="1">
    <citation type="submission" date="2017-05" db="EMBL/GenBank/DDBJ databases">
        <authorList>
            <person name="Barney B.M."/>
        </authorList>
    </citation>
    <scope>NUCLEOTIDE SEQUENCE [LARGE SCALE GENOMIC DNA]</scope>
    <source>
        <strain evidence="4">PSBB022</strain>
    </source>
</reference>
<dbReference type="Proteomes" id="UP000216101">
    <property type="component" value="Unassembled WGS sequence"/>
</dbReference>
<proteinExistence type="predicted"/>
<keyword evidence="4" id="KW-1185">Reference proteome</keyword>
<keyword evidence="1" id="KW-1133">Transmembrane helix</keyword>
<dbReference type="InterPro" id="IPR050491">
    <property type="entry name" value="AmpC-like"/>
</dbReference>
<dbReference type="InterPro" id="IPR012338">
    <property type="entry name" value="Beta-lactam/transpept-like"/>
</dbReference>
<dbReference type="PANTHER" id="PTHR46825:SF9">
    <property type="entry name" value="BETA-LACTAMASE-RELATED DOMAIN-CONTAINING PROTEIN"/>
    <property type="match status" value="1"/>
</dbReference>
<dbReference type="AlphaFoldDB" id="A0A266Q3I5"/>
<dbReference type="Gene3D" id="3.40.710.10">
    <property type="entry name" value="DD-peptidase/beta-lactamase superfamily"/>
    <property type="match status" value="1"/>
</dbReference>
<dbReference type="EMBL" id="NHNI01000003">
    <property type="protein sequence ID" value="OZY83909.1"/>
    <property type="molecule type" value="Genomic_DNA"/>
</dbReference>
<name>A0A266Q3I5_9GAMM</name>
<protein>
    <recommendedName>
        <fullName evidence="2">Beta-lactamase-related domain-containing protein</fullName>
    </recommendedName>
</protein>
<evidence type="ECO:0000256" key="1">
    <source>
        <dbReference type="SAM" id="Phobius"/>
    </source>
</evidence>